<protein>
    <submittedName>
        <fullName evidence="1">Uncharacterized protein</fullName>
    </submittedName>
</protein>
<comment type="caution">
    <text evidence="1">The sequence shown here is derived from an EMBL/GenBank/DDBJ whole genome shotgun (WGS) entry which is preliminary data.</text>
</comment>
<organism evidence="1 2">
    <name type="scientific">Ilyodon furcidens</name>
    <name type="common">goldbreast splitfin</name>
    <dbReference type="NCBI Taxonomy" id="33524"/>
    <lineage>
        <taxon>Eukaryota</taxon>
        <taxon>Metazoa</taxon>
        <taxon>Chordata</taxon>
        <taxon>Craniata</taxon>
        <taxon>Vertebrata</taxon>
        <taxon>Euteleostomi</taxon>
        <taxon>Actinopterygii</taxon>
        <taxon>Neopterygii</taxon>
        <taxon>Teleostei</taxon>
        <taxon>Neoteleostei</taxon>
        <taxon>Acanthomorphata</taxon>
        <taxon>Ovalentaria</taxon>
        <taxon>Atherinomorphae</taxon>
        <taxon>Cyprinodontiformes</taxon>
        <taxon>Goodeidae</taxon>
        <taxon>Ilyodon</taxon>
    </lineage>
</organism>
<evidence type="ECO:0000313" key="1">
    <source>
        <dbReference type="EMBL" id="MEQ2231464.1"/>
    </source>
</evidence>
<name>A0ABV0TG62_9TELE</name>
<proteinExistence type="predicted"/>
<dbReference type="EMBL" id="JAHRIQ010034782">
    <property type="protein sequence ID" value="MEQ2231464.1"/>
    <property type="molecule type" value="Genomic_DNA"/>
</dbReference>
<evidence type="ECO:0000313" key="2">
    <source>
        <dbReference type="Proteomes" id="UP001482620"/>
    </source>
</evidence>
<dbReference type="Proteomes" id="UP001482620">
    <property type="component" value="Unassembled WGS sequence"/>
</dbReference>
<keyword evidence="2" id="KW-1185">Reference proteome</keyword>
<accession>A0ABV0TG62</accession>
<gene>
    <name evidence="1" type="ORF">ILYODFUR_000670</name>
</gene>
<sequence>MRDGRIEEILEVLLPPPENIPIQGQLLPTPTVNSVGKALLPEAPDSLPESIRGQPIVLLHRLTELLPGPSFFLCHNLGRGMLGLTVPVSRLRSPTSQPQLIGLLQHNSSPYCRCPPPGSGIAASTGTADLTATATGCSIDNRCGEHGPLGLYVSNLPRNLVKALLEVGVQNIPGRGLRQTFPEDPQYALGRSSTSCLGCPSAKSTD</sequence>
<reference evidence="1 2" key="1">
    <citation type="submission" date="2021-06" db="EMBL/GenBank/DDBJ databases">
        <authorList>
            <person name="Palmer J.M."/>
        </authorList>
    </citation>
    <scope>NUCLEOTIDE SEQUENCE [LARGE SCALE GENOMIC DNA]</scope>
    <source>
        <strain evidence="2">if_2019</strain>
        <tissue evidence="1">Muscle</tissue>
    </source>
</reference>